<dbReference type="EMBL" id="MNXQ01000017">
    <property type="protein sequence ID" value="OIP04001.1"/>
    <property type="molecule type" value="Genomic_DNA"/>
</dbReference>
<reference evidence="3 4" key="1">
    <citation type="journal article" date="2016" name="Environ. Microbiol.">
        <title>Genomic resolution of a cold subsurface aquifer community provides metabolic insights for novel microbes adapted to high CO concentrations.</title>
        <authorList>
            <person name="Probst A.J."/>
            <person name="Castelle C.J."/>
            <person name="Singh A."/>
            <person name="Brown C.T."/>
            <person name="Anantharaman K."/>
            <person name="Sharon I."/>
            <person name="Hug L.A."/>
            <person name="Burstein D."/>
            <person name="Emerson J.B."/>
            <person name="Thomas B.C."/>
            <person name="Banfield J.F."/>
        </authorList>
    </citation>
    <scope>NUCLEOTIDE SEQUENCE [LARGE SCALE GENOMIC DNA]</scope>
    <source>
        <strain evidence="3">CG2_30_44_31</strain>
    </source>
</reference>
<feature type="domain" description="Glycosyltransferase subfamily 4-like N-terminal" evidence="2">
    <location>
        <begin position="92"/>
        <end position="195"/>
    </location>
</feature>
<proteinExistence type="predicted"/>
<protein>
    <recommendedName>
        <fullName evidence="5">Glycosyl transferase family 1 domain-containing protein</fullName>
    </recommendedName>
</protein>
<dbReference type="AlphaFoldDB" id="A0A1J5AZM3"/>
<organism evidence="3 4">
    <name type="scientific">Candidatus Beckwithbacteria bacterium CG2_30_44_31</name>
    <dbReference type="NCBI Taxonomy" id="1805035"/>
    <lineage>
        <taxon>Bacteria</taxon>
        <taxon>Candidatus Beckwithiibacteriota</taxon>
    </lineage>
</organism>
<dbReference type="Pfam" id="PF00534">
    <property type="entry name" value="Glycos_transf_1"/>
    <property type="match status" value="1"/>
</dbReference>
<dbReference type="Gene3D" id="3.40.50.2000">
    <property type="entry name" value="Glycogen Phosphorylase B"/>
    <property type="match status" value="2"/>
</dbReference>
<dbReference type="PANTHER" id="PTHR45947">
    <property type="entry name" value="SULFOQUINOVOSYL TRANSFERASE SQD2"/>
    <property type="match status" value="1"/>
</dbReference>
<gene>
    <name evidence="3" type="ORF">AUK18_00830</name>
</gene>
<name>A0A1J5AZM3_9BACT</name>
<dbReference type="SUPFAM" id="SSF53756">
    <property type="entry name" value="UDP-Glycosyltransferase/glycogen phosphorylase"/>
    <property type="match status" value="1"/>
</dbReference>
<evidence type="ECO:0000259" key="1">
    <source>
        <dbReference type="Pfam" id="PF00534"/>
    </source>
</evidence>
<dbReference type="InterPro" id="IPR050194">
    <property type="entry name" value="Glycosyltransferase_grp1"/>
</dbReference>
<dbReference type="PANTHER" id="PTHR45947:SF3">
    <property type="entry name" value="SULFOQUINOVOSYL TRANSFERASE SQD2"/>
    <property type="match status" value="1"/>
</dbReference>
<dbReference type="Pfam" id="PF13439">
    <property type="entry name" value="Glyco_transf_4"/>
    <property type="match status" value="1"/>
</dbReference>
<dbReference type="InterPro" id="IPR001296">
    <property type="entry name" value="Glyco_trans_1"/>
</dbReference>
<evidence type="ECO:0000259" key="2">
    <source>
        <dbReference type="Pfam" id="PF13439"/>
    </source>
</evidence>
<evidence type="ECO:0000313" key="4">
    <source>
        <dbReference type="Proteomes" id="UP000183605"/>
    </source>
</evidence>
<sequence length="401" mass="46173">MSSPKPIVAHLMEDFLNPGETWLYTQIVTSKKTQPLVLTRNLKTANCLPYFGAVYQYRLWFEMIKNPTNLLKIVLRKILALGQRLRDKLTNSELRFYRQILLKSGAELIHAHYGTTGYKALKLKQLSGLPLVVSFYGSDAYWLPANHPEWKNKYQLLFDRAEALIVKGPKMKQQLIKLGCPAKKIKIIDHGVRLEQIPFKVRKPSQKVKLLTACSLIDYKGVDVAIRAFKLIASQFPQASLTIIGSGPEEEKITQLIKRLNLNKRVLCRPFMPLKRLVKEVEKYHIFLHPSFTSSDHKQEGIPTSIIERSASGMPVISTWHADILEIIHDNKNGFLVAEQSETELAKKLKYLIQHQELWQKFGKYGRRLVEDKFDAVKQTAKRERLYQRLIGKSELNKCGL</sequence>
<evidence type="ECO:0000313" key="3">
    <source>
        <dbReference type="EMBL" id="OIP04001.1"/>
    </source>
</evidence>
<dbReference type="InterPro" id="IPR028098">
    <property type="entry name" value="Glyco_trans_4-like_N"/>
</dbReference>
<dbReference type="Proteomes" id="UP000183605">
    <property type="component" value="Unassembled WGS sequence"/>
</dbReference>
<accession>A0A1J5AZM3</accession>
<dbReference type="GO" id="GO:0016757">
    <property type="term" value="F:glycosyltransferase activity"/>
    <property type="evidence" value="ECO:0007669"/>
    <property type="project" value="InterPro"/>
</dbReference>
<feature type="domain" description="Glycosyl transferase family 1" evidence="1">
    <location>
        <begin position="196"/>
        <end position="368"/>
    </location>
</feature>
<evidence type="ECO:0008006" key="5">
    <source>
        <dbReference type="Google" id="ProtNLM"/>
    </source>
</evidence>
<comment type="caution">
    <text evidence="3">The sequence shown here is derived from an EMBL/GenBank/DDBJ whole genome shotgun (WGS) entry which is preliminary data.</text>
</comment>